<protein>
    <submittedName>
        <fullName evidence="6">Epimerase domain-containing protein</fullName>
    </submittedName>
</protein>
<comment type="similarity">
    <text evidence="2">Belongs to the NAD(P)-dependent epimerase/dehydratase family. Dihydroflavonol-4-reductase subfamily.</text>
</comment>
<dbReference type="InterPro" id="IPR036291">
    <property type="entry name" value="NAD(P)-bd_dom_sf"/>
</dbReference>
<dbReference type="Pfam" id="PF01370">
    <property type="entry name" value="Epimerase"/>
    <property type="match status" value="1"/>
</dbReference>
<organism evidence="6">
    <name type="scientific">Enterobius vermicularis</name>
    <name type="common">Human pinworm</name>
    <dbReference type="NCBI Taxonomy" id="51028"/>
    <lineage>
        <taxon>Eukaryota</taxon>
        <taxon>Metazoa</taxon>
        <taxon>Ecdysozoa</taxon>
        <taxon>Nematoda</taxon>
        <taxon>Chromadorea</taxon>
        <taxon>Rhabditida</taxon>
        <taxon>Spirurina</taxon>
        <taxon>Oxyuridomorpha</taxon>
        <taxon>Oxyuroidea</taxon>
        <taxon>Oxyuridae</taxon>
        <taxon>Enterobius</taxon>
    </lineage>
</organism>
<dbReference type="WBParaSite" id="EVEC_0000713801-mRNA-1">
    <property type="protein sequence ID" value="EVEC_0000713801-mRNA-1"/>
    <property type="gene ID" value="EVEC_0000713801"/>
</dbReference>
<reference evidence="4 5" key="2">
    <citation type="submission" date="2018-10" db="EMBL/GenBank/DDBJ databases">
        <authorList>
            <consortium name="Pathogen Informatics"/>
        </authorList>
    </citation>
    <scope>NUCLEOTIDE SEQUENCE [LARGE SCALE GENOMIC DNA]</scope>
</reference>
<evidence type="ECO:0000256" key="1">
    <source>
        <dbReference type="ARBA" id="ARBA00023002"/>
    </source>
</evidence>
<dbReference type="SUPFAM" id="SSF51735">
    <property type="entry name" value="NAD(P)-binding Rossmann-fold domains"/>
    <property type="match status" value="1"/>
</dbReference>
<dbReference type="AlphaFoldDB" id="A0A0N4V9M0"/>
<keyword evidence="5" id="KW-1185">Reference proteome</keyword>
<dbReference type="STRING" id="51028.A0A0N4V9M0"/>
<sequence length="218" mass="24731">MKKVFNEKEWTDVESKTTSNYSKSKTLAEKAAWDYVNNSGEVKYKLTCINPTLVVGPMLHDVAGASATIIKKFMNYEMPAVPALSLGIIDVRDVAAAHIIAMRNPKTDGERILLTTVPALYFKEMGEILHKEFSKQGYYVPWIQVPYAFLWLYSFFDVEAREVLSRVGPRLQYDNTKAKELLGIELIEPSESLISMAYSMIERGMIPKKSGYKKRSAE</sequence>
<dbReference type="InterPro" id="IPR050425">
    <property type="entry name" value="NAD(P)_dehydrat-like"/>
</dbReference>
<feature type="domain" description="NAD-dependent epimerase/dehydratase" evidence="3">
    <location>
        <begin position="14"/>
        <end position="108"/>
    </location>
</feature>
<dbReference type="PANTHER" id="PTHR10366">
    <property type="entry name" value="NAD DEPENDENT EPIMERASE/DEHYDRATASE"/>
    <property type="match status" value="1"/>
</dbReference>
<evidence type="ECO:0000259" key="3">
    <source>
        <dbReference type="Pfam" id="PF01370"/>
    </source>
</evidence>
<evidence type="ECO:0000313" key="4">
    <source>
        <dbReference type="EMBL" id="VDD91908.1"/>
    </source>
</evidence>
<gene>
    <name evidence="4" type="ORF">EVEC_LOCUS6659</name>
</gene>
<evidence type="ECO:0000313" key="5">
    <source>
        <dbReference type="Proteomes" id="UP000274131"/>
    </source>
</evidence>
<dbReference type="PANTHER" id="PTHR10366:SF564">
    <property type="entry name" value="STEROL-4-ALPHA-CARBOXYLATE 3-DEHYDROGENASE, DECARBOXYLATING"/>
    <property type="match status" value="1"/>
</dbReference>
<dbReference type="GO" id="GO:0016616">
    <property type="term" value="F:oxidoreductase activity, acting on the CH-OH group of donors, NAD or NADP as acceptor"/>
    <property type="evidence" value="ECO:0007669"/>
    <property type="project" value="TreeGrafter"/>
</dbReference>
<dbReference type="OrthoDB" id="2735536at2759"/>
<dbReference type="InterPro" id="IPR001509">
    <property type="entry name" value="Epimerase_deHydtase"/>
</dbReference>
<evidence type="ECO:0000313" key="6">
    <source>
        <dbReference type="WBParaSite" id="EVEC_0000713801-mRNA-1"/>
    </source>
</evidence>
<dbReference type="Gene3D" id="3.40.50.720">
    <property type="entry name" value="NAD(P)-binding Rossmann-like Domain"/>
    <property type="match status" value="1"/>
</dbReference>
<reference evidence="6" key="1">
    <citation type="submission" date="2017-02" db="UniProtKB">
        <authorList>
            <consortium name="WormBaseParasite"/>
        </authorList>
    </citation>
    <scope>IDENTIFICATION</scope>
</reference>
<accession>A0A0N4V9M0</accession>
<proteinExistence type="inferred from homology"/>
<evidence type="ECO:0000256" key="2">
    <source>
        <dbReference type="ARBA" id="ARBA00023445"/>
    </source>
</evidence>
<keyword evidence="1" id="KW-0560">Oxidoreductase</keyword>
<dbReference type="EMBL" id="UXUI01008598">
    <property type="protein sequence ID" value="VDD91908.1"/>
    <property type="molecule type" value="Genomic_DNA"/>
</dbReference>
<dbReference type="Proteomes" id="UP000274131">
    <property type="component" value="Unassembled WGS sequence"/>
</dbReference>
<name>A0A0N4V9M0_ENTVE</name>